<dbReference type="Pfam" id="PF13556">
    <property type="entry name" value="HTH_30"/>
    <property type="match status" value="1"/>
</dbReference>
<name>A0A559KDW2_9BACL</name>
<dbReference type="AlphaFoldDB" id="A0A559KDW2"/>
<dbReference type="InterPro" id="IPR025736">
    <property type="entry name" value="PucR_C-HTH_dom"/>
</dbReference>
<dbReference type="Proteomes" id="UP000317036">
    <property type="component" value="Unassembled WGS sequence"/>
</dbReference>
<evidence type="ECO:0000313" key="3">
    <source>
        <dbReference type="Proteomes" id="UP000317036"/>
    </source>
</evidence>
<organism evidence="2 3">
    <name type="scientific">Paenibacillus cremeus</name>
    <dbReference type="NCBI Taxonomy" id="2163881"/>
    <lineage>
        <taxon>Bacteria</taxon>
        <taxon>Bacillati</taxon>
        <taxon>Bacillota</taxon>
        <taxon>Bacilli</taxon>
        <taxon>Bacillales</taxon>
        <taxon>Paenibacillaceae</taxon>
        <taxon>Paenibacillus</taxon>
    </lineage>
</organism>
<dbReference type="PANTHER" id="PTHR33744:SF15">
    <property type="entry name" value="CARBOHYDRATE DIACID REGULATOR"/>
    <property type="match status" value="1"/>
</dbReference>
<proteinExistence type="predicted"/>
<accession>A0A559KDW2</accession>
<gene>
    <name evidence="2" type="ORF">FPZ49_09705</name>
</gene>
<protein>
    <submittedName>
        <fullName evidence="2">PucR family transcriptional regulator</fullName>
    </submittedName>
</protein>
<evidence type="ECO:0000259" key="1">
    <source>
        <dbReference type="Pfam" id="PF13556"/>
    </source>
</evidence>
<reference evidence="2 3" key="1">
    <citation type="submission" date="2019-07" db="EMBL/GenBank/DDBJ databases">
        <authorList>
            <person name="Kim J."/>
        </authorList>
    </citation>
    <scope>NUCLEOTIDE SEQUENCE [LARGE SCALE GENOMIC DNA]</scope>
    <source>
        <strain evidence="2 3">JC52</strain>
    </source>
</reference>
<dbReference type="OrthoDB" id="9792148at2"/>
<keyword evidence="3" id="KW-1185">Reference proteome</keyword>
<dbReference type="InterPro" id="IPR042070">
    <property type="entry name" value="PucR_C-HTH_sf"/>
</dbReference>
<dbReference type="EMBL" id="VNJI01000009">
    <property type="protein sequence ID" value="TVY10322.1"/>
    <property type="molecule type" value="Genomic_DNA"/>
</dbReference>
<sequence>MDWELVRQQLEQALNIPVTTVKWPWEDWRRMGGATPDTEGAAGAIRSIRSDEELVFFVQKEDRDVVLFKVVHEGVSEAERQLIELVLDTKMKQEKKPASSGSDEERKAGLVREWLRQQQELGYSHAEMPDTLVSQLSLYSTKIPLLLYGDNTTSRRVHYTDLKKLLESFFDSELTLIPLTDKEWLILAPEKILAMDAGDDREDLQDESMEDKLAAIGYGLHEMLESEWVGESHLAIHYPMMPAKSLYTAVLQLRETIMLGRTFHVGSNMHLPWELQLEKLVHLIPESEKASFLERVLKRLDVALDAETMTTLEQFFHLDCNVSETAKKLYIHRNTLLYRLDKFKQETGLDVRTFNDAVIVKIAMLLYKVTKRK</sequence>
<dbReference type="RefSeq" id="WP_144845941.1">
    <property type="nucleotide sequence ID" value="NZ_VNJI01000009.1"/>
</dbReference>
<comment type="caution">
    <text evidence="2">The sequence shown here is derived from an EMBL/GenBank/DDBJ whole genome shotgun (WGS) entry which is preliminary data.</text>
</comment>
<dbReference type="PANTHER" id="PTHR33744">
    <property type="entry name" value="CARBOHYDRATE DIACID REGULATOR"/>
    <property type="match status" value="1"/>
</dbReference>
<evidence type="ECO:0000313" key="2">
    <source>
        <dbReference type="EMBL" id="TVY10322.1"/>
    </source>
</evidence>
<dbReference type="InterPro" id="IPR051448">
    <property type="entry name" value="CdaR-like_regulators"/>
</dbReference>
<feature type="domain" description="PucR C-terminal helix-turn-helix" evidence="1">
    <location>
        <begin position="309"/>
        <end position="365"/>
    </location>
</feature>
<dbReference type="Gene3D" id="1.10.10.2840">
    <property type="entry name" value="PucR C-terminal helix-turn-helix domain"/>
    <property type="match status" value="1"/>
</dbReference>
<dbReference type="InterPro" id="IPR009057">
    <property type="entry name" value="Homeodomain-like_sf"/>
</dbReference>
<dbReference type="SUPFAM" id="SSF46689">
    <property type="entry name" value="Homeodomain-like"/>
    <property type="match status" value="1"/>
</dbReference>